<comment type="caution">
    <text evidence="1">The sequence shown here is derived from an EMBL/GenBank/DDBJ whole genome shotgun (WGS) entry which is preliminary data.</text>
</comment>
<dbReference type="EMBL" id="MHIN01000045">
    <property type="protein sequence ID" value="OGY53562.1"/>
    <property type="molecule type" value="Genomic_DNA"/>
</dbReference>
<organism evidence="1 2">
    <name type="scientific">Candidatus Buchananbacteria bacterium RIFCSPLOWO2_01_FULL_40_23b</name>
    <dbReference type="NCBI Taxonomy" id="1797544"/>
    <lineage>
        <taxon>Bacteria</taxon>
        <taxon>Candidatus Buchananiibacteriota</taxon>
    </lineage>
</organism>
<evidence type="ECO:0000313" key="1">
    <source>
        <dbReference type="EMBL" id="OGY53562.1"/>
    </source>
</evidence>
<gene>
    <name evidence="1" type="ORF">A2912_03765</name>
</gene>
<name>A0A1G1YMH4_9BACT</name>
<dbReference type="AlphaFoldDB" id="A0A1G1YMH4"/>
<dbReference type="Proteomes" id="UP000178122">
    <property type="component" value="Unassembled WGS sequence"/>
</dbReference>
<accession>A0A1G1YMH4</accession>
<protein>
    <submittedName>
        <fullName evidence="1">Uncharacterized protein</fullName>
    </submittedName>
</protein>
<evidence type="ECO:0000313" key="2">
    <source>
        <dbReference type="Proteomes" id="UP000178122"/>
    </source>
</evidence>
<reference evidence="1 2" key="1">
    <citation type="journal article" date="2016" name="Nat. Commun.">
        <title>Thousands of microbial genomes shed light on interconnected biogeochemical processes in an aquifer system.</title>
        <authorList>
            <person name="Anantharaman K."/>
            <person name="Brown C.T."/>
            <person name="Hug L.A."/>
            <person name="Sharon I."/>
            <person name="Castelle C.J."/>
            <person name="Probst A.J."/>
            <person name="Thomas B.C."/>
            <person name="Singh A."/>
            <person name="Wilkins M.J."/>
            <person name="Karaoz U."/>
            <person name="Brodie E.L."/>
            <person name="Williams K.H."/>
            <person name="Hubbard S.S."/>
            <person name="Banfield J.F."/>
        </authorList>
    </citation>
    <scope>NUCLEOTIDE SEQUENCE [LARGE SCALE GENOMIC DNA]</scope>
</reference>
<sequence length="118" mass="13813">MIILEKFINGGLFRGSMGFKQFSFVQEIYRSVRAPERLSVSDVERFLRPYTNLDALCVPIDEIGTRGWFEELKICPTAENKFRITGRYVQQYNCGFRERYTGIWQPTKPTYVSIDVLV</sequence>
<proteinExistence type="predicted"/>